<dbReference type="EMBL" id="CAICTM010000341">
    <property type="protein sequence ID" value="CAB9508308.1"/>
    <property type="molecule type" value="Genomic_DNA"/>
</dbReference>
<name>A0A9N8DSM6_9STRA</name>
<dbReference type="OrthoDB" id="45634at2759"/>
<dbReference type="InterPro" id="IPR000731">
    <property type="entry name" value="SSD"/>
</dbReference>
<feature type="transmembrane region" description="Helical" evidence="8">
    <location>
        <begin position="1103"/>
        <end position="1127"/>
    </location>
</feature>
<feature type="transmembrane region" description="Helical" evidence="8">
    <location>
        <begin position="440"/>
        <end position="461"/>
    </location>
</feature>
<keyword evidence="2 8" id="KW-0812">Transmembrane</keyword>
<dbReference type="Gene3D" id="1.20.1640.10">
    <property type="entry name" value="Multidrug efflux transporter AcrB transmembrane domain"/>
    <property type="match status" value="2"/>
</dbReference>
<dbReference type="Pfam" id="PF12349">
    <property type="entry name" value="Sterol-sensing"/>
    <property type="match status" value="1"/>
</dbReference>
<feature type="transmembrane region" description="Helical" evidence="8">
    <location>
        <begin position="1133"/>
        <end position="1152"/>
    </location>
</feature>
<evidence type="ECO:0000256" key="5">
    <source>
        <dbReference type="ARBA" id="ARBA00023180"/>
    </source>
</evidence>
<evidence type="ECO:0000256" key="7">
    <source>
        <dbReference type="SAM" id="MobiDB-lite"/>
    </source>
</evidence>
<feature type="transmembrane region" description="Helical" evidence="8">
    <location>
        <begin position="1199"/>
        <end position="1218"/>
    </location>
</feature>
<dbReference type="InterPro" id="IPR053958">
    <property type="entry name" value="HMGCR/SNAP/NPC1-like_SSD"/>
</dbReference>
<comment type="similarity">
    <text evidence="6">Belongs to the dispatched family.</text>
</comment>
<keyword evidence="3 8" id="KW-1133">Transmembrane helix</keyword>
<feature type="domain" description="SSD" evidence="9">
    <location>
        <begin position="1104"/>
        <end position="1227"/>
    </location>
</feature>
<feature type="compositionally biased region" description="Polar residues" evidence="7">
    <location>
        <begin position="693"/>
        <end position="704"/>
    </location>
</feature>
<feature type="compositionally biased region" description="Acidic residues" evidence="7">
    <location>
        <begin position="680"/>
        <end position="689"/>
    </location>
</feature>
<gene>
    <name evidence="10" type="ORF">SEMRO_342_G121680.1</name>
</gene>
<comment type="subcellular location">
    <subcellularLocation>
        <location evidence="1">Membrane</location>
        <topology evidence="1">Multi-pass membrane protein</topology>
    </subcellularLocation>
</comment>
<comment type="caution">
    <text evidence="10">The sequence shown here is derived from an EMBL/GenBank/DDBJ whole genome shotgun (WGS) entry which is preliminary data.</text>
</comment>
<keyword evidence="11" id="KW-1185">Reference proteome</keyword>
<accession>A0A9N8DSM6</accession>
<feature type="compositionally biased region" description="Basic residues" evidence="7">
    <location>
        <begin position="15"/>
        <end position="24"/>
    </location>
</feature>
<dbReference type="SUPFAM" id="SSF82866">
    <property type="entry name" value="Multidrug efflux transporter AcrB transmembrane domain"/>
    <property type="match status" value="2"/>
</dbReference>
<evidence type="ECO:0000256" key="2">
    <source>
        <dbReference type="ARBA" id="ARBA00022692"/>
    </source>
</evidence>
<feature type="transmembrane region" description="Helical" evidence="8">
    <location>
        <begin position="495"/>
        <end position="520"/>
    </location>
</feature>
<evidence type="ECO:0000256" key="1">
    <source>
        <dbReference type="ARBA" id="ARBA00004141"/>
    </source>
</evidence>
<reference evidence="10" key="1">
    <citation type="submission" date="2020-06" db="EMBL/GenBank/DDBJ databases">
        <authorList>
            <consortium name="Plant Systems Biology data submission"/>
        </authorList>
    </citation>
    <scope>NUCLEOTIDE SEQUENCE</scope>
    <source>
        <strain evidence="10">D6</strain>
    </source>
</reference>
<feature type="transmembrane region" description="Helical" evidence="8">
    <location>
        <begin position="566"/>
        <end position="596"/>
    </location>
</feature>
<feature type="region of interest" description="Disordered" evidence="7">
    <location>
        <begin position="636"/>
        <end position="718"/>
    </location>
</feature>
<feature type="compositionally biased region" description="Basic and acidic residues" evidence="7">
    <location>
        <begin position="660"/>
        <end position="679"/>
    </location>
</feature>
<feature type="transmembrane region" description="Helical" evidence="8">
    <location>
        <begin position="541"/>
        <end position="560"/>
    </location>
</feature>
<dbReference type="Pfam" id="PF03176">
    <property type="entry name" value="MMPL"/>
    <property type="match status" value="1"/>
</dbReference>
<feature type="transmembrane region" description="Helical" evidence="8">
    <location>
        <begin position="1173"/>
        <end position="1193"/>
    </location>
</feature>
<dbReference type="PANTHER" id="PTHR45951">
    <property type="entry name" value="PROTEIN DISPATCHED-RELATED"/>
    <property type="match status" value="1"/>
</dbReference>
<dbReference type="Proteomes" id="UP001153069">
    <property type="component" value="Unassembled WGS sequence"/>
</dbReference>
<dbReference type="GO" id="GO:0022857">
    <property type="term" value="F:transmembrane transporter activity"/>
    <property type="evidence" value="ECO:0007669"/>
    <property type="project" value="TreeGrafter"/>
</dbReference>
<dbReference type="InterPro" id="IPR004869">
    <property type="entry name" value="MMPL_dom"/>
</dbReference>
<feature type="transmembrane region" description="Helical" evidence="8">
    <location>
        <begin position="737"/>
        <end position="757"/>
    </location>
</feature>
<dbReference type="InterPro" id="IPR052081">
    <property type="entry name" value="Dispatched_Hh_regulator"/>
</dbReference>
<evidence type="ECO:0000256" key="3">
    <source>
        <dbReference type="ARBA" id="ARBA00022989"/>
    </source>
</evidence>
<evidence type="ECO:0000313" key="10">
    <source>
        <dbReference type="EMBL" id="CAB9508308.1"/>
    </source>
</evidence>
<feature type="domain" description="SSD" evidence="9">
    <location>
        <begin position="468"/>
        <end position="598"/>
    </location>
</feature>
<keyword evidence="4 8" id="KW-0472">Membrane</keyword>
<sequence>MKVLGPTTTNTTNSKGKKKERRHSANIQVGSMAFDLEIPTELEEAARADAQADANNANGNQKKKRKSIALLLEDEEFLMAKDGADVEVWFPIRRIHSHPRQCCAIMCGMWILSFGALILLSVAFGTIAFDIGVPFYDRSEINEQREDAYAATQRDADYVATVKSTADGSSKCVHEAPTILTRNGTLVQGPPPGTNCQRATQQRINILYISTDRTSNILTSDKLTQIHQIEQEFLARQQLSQYCYLVPSNYTAFTTRDPIEIVSAVEASANATEFNHVSCARINSVLNHMDPLFFDPDSGLGYHLLVEDVVPQEYTLTQDYIDDVAQFWSNYTTETYDLTPFPAAVQTVGQQIVLPNIFHQVVSSDYTLGSTKAIGVISSYDMGLPLNGYSSSSQATVDQYADAGTWLWEEYDEFLKNAGFDGVEVYFSDTEGAMMDAETGYLAIQSFLLFPASLLFVLIYLIYMQDSFFIGFIGVMQIMLCFIPGLILYRYVFQVTYLGVLNLIAVYIILGIGVDDLFVFCDQWKHRADERRFDQRLQKTFNVASRAMFTTSATTFISFVTNVGSVFPAVSCFGLFAAILVLVNFCAITMFFPAAFGMYYKHIRTHWWDHPSRILCCQFGRPWTDDVYDPSAQTTSALGSAKQSTGTQKSTTTDQQDNNKVNDSKEVDPTVTATDKKSDQEEEEEEESEEVKTASNETTTAEDTNTQEEEQPDEHHVSESRLVTFFRDTWAPIIIKLRFPIVLLFIGVFVGAMIIAARLEPDESAPNTLPSDNVYSQYTDILLKYFARSGNPQAINSYWISGINPDEPIDRTGTSDTNTTDYGRANYVDCSTYNPTTPEAQVWALKTCQDMFWGNVTEFHGASTDFGIEGKYGPRQRKILTDRVPYTDQWYYSLVSCPHQGMRDWLLTDAGCNRLTERGLPCHNETAARPNCVTWDTNGNSCEPYPVPSEHYAGLLEKFLTDPNMDATTRLTNYDKYFREIFIAEEPELDDEHIEKILQKDFSCRRAEGLVLLAMSSTGTLDQSFEQNYEDGLELYERWDEWSIQMRKFAPQEMKATMQTSNGVWSYYFLNETLIGETYRSIGLAMILSFIILSLVGGNPIMAFFSVGTIFFIVVDVFAFTVLMGWKLGVLEAVNYVVVIGLSIDYTVHLSEAYTESRAKDRRGRVIKMVEEMAVSVLSGAISTLGATFFMFFAPNLFFVKFAAFIFATIILSCLYALTFFPALLSIVGPVGEVGNVCYWIGKRWRKFRHKETMKYLETEQFSRRELAERVRTGEITDEIWV</sequence>
<evidence type="ECO:0000259" key="9">
    <source>
        <dbReference type="PROSITE" id="PS50156"/>
    </source>
</evidence>
<evidence type="ECO:0000256" key="4">
    <source>
        <dbReference type="ARBA" id="ARBA00023136"/>
    </source>
</evidence>
<evidence type="ECO:0000256" key="8">
    <source>
        <dbReference type="SAM" id="Phobius"/>
    </source>
</evidence>
<feature type="transmembrane region" description="Helical" evidence="8">
    <location>
        <begin position="1078"/>
        <end position="1096"/>
    </location>
</feature>
<evidence type="ECO:0000313" key="11">
    <source>
        <dbReference type="Proteomes" id="UP001153069"/>
    </source>
</evidence>
<protein>
    <submittedName>
        <fullName evidence="10">Dispatched homolog 3</fullName>
    </submittedName>
</protein>
<keyword evidence="5" id="KW-0325">Glycoprotein</keyword>
<feature type="region of interest" description="Disordered" evidence="7">
    <location>
        <begin position="1"/>
        <end position="24"/>
    </location>
</feature>
<feature type="compositionally biased region" description="Low complexity" evidence="7">
    <location>
        <begin position="642"/>
        <end position="656"/>
    </location>
</feature>
<feature type="transmembrane region" description="Helical" evidence="8">
    <location>
        <begin position="468"/>
        <end position="489"/>
    </location>
</feature>
<dbReference type="GO" id="GO:0016020">
    <property type="term" value="C:membrane"/>
    <property type="evidence" value="ECO:0007669"/>
    <property type="project" value="UniProtKB-SubCell"/>
</dbReference>
<dbReference type="PROSITE" id="PS50156">
    <property type="entry name" value="SSD"/>
    <property type="match status" value="2"/>
</dbReference>
<organism evidence="10 11">
    <name type="scientific">Seminavis robusta</name>
    <dbReference type="NCBI Taxonomy" id="568900"/>
    <lineage>
        <taxon>Eukaryota</taxon>
        <taxon>Sar</taxon>
        <taxon>Stramenopiles</taxon>
        <taxon>Ochrophyta</taxon>
        <taxon>Bacillariophyta</taxon>
        <taxon>Bacillariophyceae</taxon>
        <taxon>Bacillariophycidae</taxon>
        <taxon>Naviculales</taxon>
        <taxon>Naviculaceae</taxon>
        <taxon>Seminavis</taxon>
    </lineage>
</organism>
<feature type="transmembrane region" description="Helical" evidence="8">
    <location>
        <begin position="103"/>
        <end position="129"/>
    </location>
</feature>
<evidence type="ECO:0000256" key="6">
    <source>
        <dbReference type="ARBA" id="ARBA00038046"/>
    </source>
</evidence>
<proteinExistence type="inferred from homology"/>